<gene>
    <name evidence="1" type="ORF">O3P69_013352</name>
</gene>
<comment type="caution">
    <text evidence="1">The sequence shown here is derived from an EMBL/GenBank/DDBJ whole genome shotgun (WGS) entry which is preliminary data.</text>
</comment>
<evidence type="ECO:0000313" key="2">
    <source>
        <dbReference type="Proteomes" id="UP001487740"/>
    </source>
</evidence>
<dbReference type="EMBL" id="JARAKH010000021">
    <property type="protein sequence ID" value="KAK8393270.1"/>
    <property type="molecule type" value="Genomic_DNA"/>
</dbReference>
<proteinExistence type="predicted"/>
<name>A0AAW0U333_SCYPA</name>
<organism evidence="1 2">
    <name type="scientific">Scylla paramamosain</name>
    <name type="common">Mud crab</name>
    <dbReference type="NCBI Taxonomy" id="85552"/>
    <lineage>
        <taxon>Eukaryota</taxon>
        <taxon>Metazoa</taxon>
        <taxon>Ecdysozoa</taxon>
        <taxon>Arthropoda</taxon>
        <taxon>Crustacea</taxon>
        <taxon>Multicrustacea</taxon>
        <taxon>Malacostraca</taxon>
        <taxon>Eumalacostraca</taxon>
        <taxon>Eucarida</taxon>
        <taxon>Decapoda</taxon>
        <taxon>Pleocyemata</taxon>
        <taxon>Brachyura</taxon>
        <taxon>Eubrachyura</taxon>
        <taxon>Portunoidea</taxon>
        <taxon>Portunidae</taxon>
        <taxon>Portuninae</taxon>
        <taxon>Scylla</taxon>
    </lineage>
</organism>
<keyword evidence="2" id="KW-1185">Reference proteome</keyword>
<reference evidence="1 2" key="1">
    <citation type="submission" date="2023-03" db="EMBL/GenBank/DDBJ databases">
        <title>High-quality genome of Scylla paramamosain provides insights in environmental adaptation.</title>
        <authorList>
            <person name="Zhang L."/>
        </authorList>
    </citation>
    <scope>NUCLEOTIDE SEQUENCE [LARGE SCALE GENOMIC DNA]</scope>
    <source>
        <strain evidence="1">LZ_2023a</strain>
        <tissue evidence="1">Muscle</tissue>
    </source>
</reference>
<accession>A0AAW0U333</accession>
<evidence type="ECO:0000313" key="1">
    <source>
        <dbReference type="EMBL" id="KAK8393270.1"/>
    </source>
</evidence>
<protein>
    <submittedName>
        <fullName evidence="1">Uncharacterized protein</fullName>
    </submittedName>
</protein>
<dbReference type="Proteomes" id="UP001487740">
    <property type="component" value="Unassembled WGS sequence"/>
</dbReference>
<dbReference type="AlphaFoldDB" id="A0AAW0U333"/>
<sequence>MTTSAHHSPLQHPHSHREEKREVICHTILGGKRSGSSVLHISLPEEMSFHCLTFPKIYCFLSCHPLLIL</sequence>